<sequence>MDYTYLAGIFIKGSCQTLSSASALWDPYIRVEEPRWQRSRSAIVELRCRLQAKSSHRDEQTTKFRLGLRATPGTLPQQFVGGRETDEPRWRCGAINKMAAAAPVHG</sequence>
<keyword evidence="2" id="KW-1185">Reference proteome</keyword>
<reference evidence="1" key="1">
    <citation type="journal article" date="2022" name="bioRxiv">
        <title>Sequencing and chromosome-scale assembly of the giantPleurodeles waltlgenome.</title>
        <authorList>
            <person name="Brown T."/>
            <person name="Elewa A."/>
            <person name="Iarovenko S."/>
            <person name="Subramanian E."/>
            <person name="Araus A.J."/>
            <person name="Petzold A."/>
            <person name="Susuki M."/>
            <person name="Suzuki K.-i.T."/>
            <person name="Hayashi T."/>
            <person name="Toyoda A."/>
            <person name="Oliveira C."/>
            <person name="Osipova E."/>
            <person name="Leigh N.D."/>
            <person name="Simon A."/>
            <person name="Yun M.H."/>
        </authorList>
    </citation>
    <scope>NUCLEOTIDE SEQUENCE</scope>
    <source>
        <strain evidence="1">20211129_DDA</strain>
        <tissue evidence="1">Liver</tissue>
    </source>
</reference>
<accession>A0AAV7WXG8</accession>
<protein>
    <submittedName>
        <fullName evidence="1">Uncharacterized protein</fullName>
    </submittedName>
</protein>
<evidence type="ECO:0000313" key="2">
    <source>
        <dbReference type="Proteomes" id="UP001066276"/>
    </source>
</evidence>
<comment type="caution">
    <text evidence="1">The sequence shown here is derived from an EMBL/GenBank/DDBJ whole genome shotgun (WGS) entry which is preliminary data.</text>
</comment>
<gene>
    <name evidence="1" type="ORF">NDU88_005386</name>
</gene>
<dbReference type="Proteomes" id="UP001066276">
    <property type="component" value="Chromosome 1_1"/>
</dbReference>
<proteinExistence type="predicted"/>
<evidence type="ECO:0000313" key="1">
    <source>
        <dbReference type="EMBL" id="KAJ1217798.1"/>
    </source>
</evidence>
<name>A0AAV7WXG8_PLEWA</name>
<organism evidence="1 2">
    <name type="scientific">Pleurodeles waltl</name>
    <name type="common">Iberian ribbed newt</name>
    <dbReference type="NCBI Taxonomy" id="8319"/>
    <lineage>
        <taxon>Eukaryota</taxon>
        <taxon>Metazoa</taxon>
        <taxon>Chordata</taxon>
        <taxon>Craniata</taxon>
        <taxon>Vertebrata</taxon>
        <taxon>Euteleostomi</taxon>
        <taxon>Amphibia</taxon>
        <taxon>Batrachia</taxon>
        <taxon>Caudata</taxon>
        <taxon>Salamandroidea</taxon>
        <taxon>Salamandridae</taxon>
        <taxon>Pleurodelinae</taxon>
        <taxon>Pleurodeles</taxon>
    </lineage>
</organism>
<dbReference type="EMBL" id="JANPWB010000001">
    <property type="protein sequence ID" value="KAJ1217798.1"/>
    <property type="molecule type" value="Genomic_DNA"/>
</dbReference>
<dbReference type="AlphaFoldDB" id="A0AAV7WXG8"/>